<name>A0A4R6TW10_9BACI</name>
<dbReference type="CDD" id="cd09008">
    <property type="entry name" value="MTAN"/>
    <property type="match status" value="1"/>
</dbReference>
<dbReference type="HAMAP" id="MF_01684">
    <property type="entry name" value="Salvage_MtnN"/>
    <property type="match status" value="1"/>
</dbReference>
<dbReference type="GO" id="GO:0019509">
    <property type="term" value="P:L-methionine salvage from methylthioadenosine"/>
    <property type="evidence" value="ECO:0007669"/>
    <property type="project" value="UniProtKB-UniRule"/>
</dbReference>
<dbReference type="Pfam" id="PF01048">
    <property type="entry name" value="PNP_UDP_1"/>
    <property type="match status" value="1"/>
</dbReference>
<keyword evidence="4 6" id="KW-0486">Methionine biosynthesis</keyword>
<dbReference type="AlphaFoldDB" id="A0A4R6TW10"/>
<dbReference type="InterPro" id="IPR010049">
    <property type="entry name" value="MTA_SAH_Nsdase"/>
</dbReference>
<comment type="similarity">
    <text evidence="6">Belongs to the PNP/UDP phosphorylase family. MtnN subfamily.</text>
</comment>
<proteinExistence type="inferred from homology"/>
<dbReference type="GO" id="GO:0008930">
    <property type="term" value="F:methylthioadenosine nucleosidase activity"/>
    <property type="evidence" value="ECO:0007669"/>
    <property type="project" value="UniProtKB-UniRule"/>
</dbReference>
<dbReference type="OrthoDB" id="9792278at2"/>
<keyword evidence="3 6" id="KW-0378">Hydrolase</keyword>
<dbReference type="NCBIfam" id="NF004079">
    <property type="entry name" value="PRK05584.1"/>
    <property type="match status" value="1"/>
</dbReference>
<dbReference type="Gene3D" id="3.40.50.1580">
    <property type="entry name" value="Nucleoside phosphorylase domain"/>
    <property type="match status" value="1"/>
</dbReference>
<dbReference type="GO" id="GO:0008782">
    <property type="term" value="F:adenosylhomocysteine nucleosidase activity"/>
    <property type="evidence" value="ECO:0007669"/>
    <property type="project" value="UniProtKB-UniRule"/>
</dbReference>
<evidence type="ECO:0000259" key="7">
    <source>
        <dbReference type="Pfam" id="PF01048"/>
    </source>
</evidence>
<dbReference type="GO" id="GO:0009164">
    <property type="term" value="P:nucleoside catabolic process"/>
    <property type="evidence" value="ECO:0007669"/>
    <property type="project" value="InterPro"/>
</dbReference>
<dbReference type="GO" id="GO:0005829">
    <property type="term" value="C:cytosol"/>
    <property type="evidence" value="ECO:0007669"/>
    <property type="project" value="TreeGrafter"/>
</dbReference>
<comment type="caution">
    <text evidence="8">The sequence shown here is derived from an EMBL/GenBank/DDBJ whole genome shotgun (WGS) entry which is preliminary data.</text>
</comment>
<reference evidence="8 9" key="1">
    <citation type="submission" date="2019-03" db="EMBL/GenBank/DDBJ databases">
        <title>Genomic Encyclopedia of Type Strains, Phase IV (KMG-IV): sequencing the most valuable type-strain genomes for metagenomic binning, comparative biology and taxonomic classification.</title>
        <authorList>
            <person name="Goeker M."/>
        </authorList>
    </citation>
    <scope>NUCLEOTIDE SEQUENCE [LARGE SCALE GENOMIC DNA]</scope>
    <source>
        <strain evidence="8 9">DSM 28697</strain>
    </source>
</reference>
<dbReference type="NCBIfam" id="TIGR01704">
    <property type="entry name" value="MTA_SAH-Nsdase"/>
    <property type="match status" value="1"/>
</dbReference>
<keyword evidence="2 6" id="KW-0028">Amino-acid biosynthesis</keyword>
<evidence type="ECO:0000313" key="9">
    <source>
        <dbReference type="Proteomes" id="UP000295632"/>
    </source>
</evidence>
<comment type="catalytic activity">
    <reaction evidence="6">
        <text>S-adenosyl-L-homocysteine + H2O = S-(5-deoxy-D-ribos-5-yl)-L-homocysteine + adenine</text>
        <dbReference type="Rhea" id="RHEA:17805"/>
        <dbReference type="ChEBI" id="CHEBI:15377"/>
        <dbReference type="ChEBI" id="CHEBI:16708"/>
        <dbReference type="ChEBI" id="CHEBI:57856"/>
        <dbReference type="ChEBI" id="CHEBI:58195"/>
        <dbReference type="EC" id="3.2.2.9"/>
    </reaction>
</comment>
<feature type="active site" description="Proton donor" evidence="6">
    <location>
        <position position="197"/>
    </location>
</feature>
<dbReference type="Proteomes" id="UP000295632">
    <property type="component" value="Unassembled WGS sequence"/>
</dbReference>
<comment type="catalytic activity">
    <reaction evidence="6">
        <text>S-methyl-5'-thioadenosine + H2O = 5-(methylsulfanyl)-D-ribose + adenine</text>
        <dbReference type="Rhea" id="RHEA:13617"/>
        <dbReference type="ChEBI" id="CHEBI:15377"/>
        <dbReference type="ChEBI" id="CHEBI:16708"/>
        <dbReference type="ChEBI" id="CHEBI:17509"/>
        <dbReference type="ChEBI" id="CHEBI:78440"/>
        <dbReference type="EC" id="3.2.2.9"/>
    </reaction>
</comment>
<feature type="active site" description="Proton acceptor" evidence="6">
    <location>
        <position position="12"/>
    </location>
</feature>
<dbReference type="PANTHER" id="PTHR46832">
    <property type="entry name" value="5'-METHYLTHIOADENOSINE/S-ADENOSYLHOMOCYSTEINE NUCLEOSIDASE"/>
    <property type="match status" value="1"/>
</dbReference>
<evidence type="ECO:0000256" key="1">
    <source>
        <dbReference type="ARBA" id="ARBA00004945"/>
    </source>
</evidence>
<evidence type="ECO:0000256" key="2">
    <source>
        <dbReference type="ARBA" id="ARBA00022605"/>
    </source>
</evidence>
<feature type="binding site" evidence="6">
    <location>
        <begin position="173"/>
        <end position="174"/>
    </location>
    <ligand>
        <name>substrate</name>
    </ligand>
</feature>
<dbReference type="PANTHER" id="PTHR46832:SF1">
    <property type="entry name" value="5'-METHYLTHIOADENOSINE_S-ADENOSYLHOMOCYSTEINE NUCLEOSIDASE"/>
    <property type="match status" value="1"/>
</dbReference>
<accession>A0A4R6TW10</accession>
<evidence type="ECO:0000256" key="3">
    <source>
        <dbReference type="ARBA" id="ARBA00022801"/>
    </source>
</evidence>
<comment type="catalytic activity">
    <reaction evidence="5">
        <text>5'-deoxyadenosine + H2O = 5-deoxy-D-ribose + adenine</text>
        <dbReference type="Rhea" id="RHEA:29859"/>
        <dbReference type="ChEBI" id="CHEBI:15377"/>
        <dbReference type="ChEBI" id="CHEBI:16708"/>
        <dbReference type="ChEBI" id="CHEBI:17319"/>
        <dbReference type="ChEBI" id="CHEBI:149540"/>
        <dbReference type="EC" id="3.2.2.9"/>
    </reaction>
    <physiologicalReaction direction="left-to-right" evidence="5">
        <dbReference type="Rhea" id="RHEA:29860"/>
    </physiologicalReaction>
</comment>
<comment type="pathway">
    <text evidence="1 6">Amino-acid biosynthesis; L-methionine biosynthesis via salvage pathway; S-methyl-5-thio-alpha-D-ribose 1-phosphate from S-methyl-5'-thioadenosine (hydrolase route): step 1/2.</text>
</comment>
<feature type="domain" description="Nucleoside phosphorylase" evidence="7">
    <location>
        <begin position="3"/>
        <end position="227"/>
    </location>
</feature>
<dbReference type="SUPFAM" id="SSF53167">
    <property type="entry name" value="Purine and uridine phosphorylases"/>
    <property type="match status" value="1"/>
</dbReference>
<dbReference type="EC" id="3.2.2.9" evidence="6"/>
<dbReference type="EMBL" id="SNYJ01000011">
    <property type="protein sequence ID" value="TDQ38018.1"/>
    <property type="molecule type" value="Genomic_DNA"/>
</dbReference>
<organism evidence="8 9">
    <name type="scientific">Aureibacillus halotolerans</name>
    <dbReference type="NCBI Taxonomy" id="1508390"/>
    <lineage>
        <taxon>Bacteria</taxon>
        <taxon>Bacillati</taxon>
        <taxon>Bacillota</taxon>
        <taxon>Bacilli</taxon>
        <taxon>Bacillales</taxon>
        <taxon>Bacillaceae</taxon>
        <taxon>Aureibacillus</taxon>
    </lineage>
</organism>
<dbReference type="GO" id="GO:0019284">
    <property type="term" value="P:L-methionine salvage from S-adenosylmethionine"/>
    <property type="evidence" value="ECO:0007669"/>
    <property type="project" value="TreeGrafter"/>
</dbReference>
<protein>
    <recommendedName>
        <fullName evidence="6">5'-methylthioadenosine/S-adenosylhomocysteine nucleosidase</fullName>
        <shortName evidence="6">MTA/SAH nucleosidase</shortName>
        <shortName evidence="6">MTAN</shortName>
        <ecNumber evidence="6">3.2.2.9</ecNumber>
    </recommendedName>
    <alternativeName>
        <fullName evidence="6">5'-deoxyadenosine nucleosidase</fullName>
        <shortName evidence="6">DOA nucleosidase</shortName>
        <shortName evidence="6">dAdo nucleosidase</shortName>
    </alternativeName>
    <alternativeName>
        <fullName evidence="6">5'-methylthioadenosine nucleosidase</fullName>
        <shortName evidence="6">MTA nucleosidase</shortName>
    </alternativeName>
    <alternativeName>
        <fullName evidence="6">S-adenosylhomocysteine nucleosidase</fullName>
        <shortName evidence="6">AdoHcy nucleosidase</shortName>
        <shortName evidence="6">SAH nucleosidase</shortName>
        <shortName evidence="6">SRH nucleosidase</shortName>
    </alternativeName>
</protein>
<comment type="function">
    <text evidence="6">Catalyzes the irreversible cleavage of the glycosidic bond in both 5'-methylthioadenosine (MTA) and S-adenosylhomocysteine (SAH/AdoHcy) to adenine and the corresponding thioribose, 5'-methylthioribose and S-ribosylhomocysteine, respectively. Also cleaves 5'-deoxyadenosine, a toxic by-product of radical S-adenosylmethionine (SAM) enzymes, into 5-deoxyribose and adenine.</text>
</comment>
<dbReference type="FunFam" id="3.40.50.1580:FF:000001">
    <property type="entry name" value="MTA/SAH nucleosidase family protein"/>
    <property type="match status" value="1"/>
</dbReference>
<evidence type="ECO:0000256" key="4">
    <source>
        <dbReference type="ARBA" id="ARBA00023167"/>
    </source>
</evidence>
<feature type="binding site" evidence="6">
    <location>
        <position position="152"/>
    </location>
    <ligand>
        <name>substrate</name>
    </ligand>
</feature>
<sequence length="230" mass="24423">MHIGIIGAMKEEVDAIKHHMEISQEVQIADCHFYKGTIQGNTVTLCQSGIGKVNAAVSTTLLVQTFSPDMIVNTGSAGGLNEASQVGDVVVADAVQYHDVDVTAFGYALGQVPGMPAVFSAHPGYSEQAIAIAEKTGLTARKGIVSSSDSFMGDATKVQEVKKQFPDVQAVEMEAAAIAQVCERFNVPFVMIRSLSDIAGKESNVSFEQFLETASINAAKVIHQFVEGVK</sequence>
<evidence type="ECO:0000313" key="8">
    <source>
        <dbReference type="EMBL" id="TDQ38018.1"/>
    </source>
</evidence>
<keyword evidence="9" id="KW-1185">Reference proteome</keyword>
<gene>
    <name evidence="6" type="primary">mtnN</name>
    <name evidence="8" type="ORF">EV213_11199</name>
</gene>
<dbReference type="UniPathway" id="UPA00904">
    <property type="reaction ID" value="UER00871"/>
</dbReference>
<evidence type="ECO:0000256" key="5">
    <source>
        <dbReference type="ARBA" id="ARBA00050313"/>
    </source>
</evidence>
<dbReference type="RefSeq" id="WP_133581064.1">
    <property type="nucleotide sequence ID" value="NZ_SNYJ01000011.1"/>
</dbReference>
<evidence type="ECO:0000256" key="6">
    <source>
        <dbReference type="HAMAP-Rule" id="MF_01684"/>
    </source>
</evidence>
<dbReference type="InterPro" id="IPR000845">
    <property type="entry name" value="Nucleoside_phosphorylase_d"/>
</dbReference>
<feature type="binding site" evidence="6">
    <location>
        <position position="78"/>
    </location>
    <ligand>
        <name>substrate</name>
    </ligand>
</feature>
<dbReference type="InterPro" id="IPR035994">
    <property type="entry name" value="Nucleoside_phosphorylase_sf"/>
</dbReference>